<feature type="compositionally biased region" description="Basic residues" evidence="1">
    <location>
        <begin position="744"/>
        <end position="757"/>
    </location>
</feature>
<dbReference type="PRINTS" id="PR01217">
    <property type="entry name" value="PRICHEXTENSN"/>
</dbReference>
<feature type="compositionally biased region" description="Pro residues" evidence="1">
    <location>
        <begin position="193"/>
        <end position="210"/>
    </location>
</feature>
<feature type="compositionally biased region" description="Basic and acidic residues" evidence="1">
    <location>
        <begin position="758"/>
        <end position="767"/>
    </location>
</feature>
<sequence>MNAAEQIMPFTTPTADLHNLSHRDSWYPPRQQDPASRVQNVVKPPRFSTPSHSPVNTPLSYLILANQTNTPFPTPHQHPSPHAFPNGIPNGQPFPPTHVLPPQMATQQYPVISPAVPYTGVYPGPDPSSSPYGTWAPPLITTSSSSSSSPWSQSGSIPPTPSTVASSLNSPAVTPTPLASANSSKTKLALVGSPPPSPPPPAYTPTPPEFSRPDLVNSTSAPDVRPPPPPVPVPTRSATAPVPEASSSRSASSSNGQQATDTVRRTRSKKNIVAAAPKDLDKIDELDESDPLGFAWHHGGPYEAIKRSAENGDIERDPKRDALTKMNGQDPTGQQRNRKVKKLTPADMARMLSHFKGVAPGEIFPSFTMYEPYDEPQPSSRFQPPVQPNQPLIRRFTQPEPQSSLSPSYGQDASLPNPYSPAALQTSFDPVPQVDEEDSELPYSQPPPLSNPYDNQPSRYSPQPPQDYSHRPQDVPAPGVVIPPPNGDSNGPVRVHFQEPTLHRPHEMTSGNSSIASSLGDPNRSLNRAHSAPTSRPAARYQQPISESSQQQPQQQQQQQQQIQYQNGIPRPDIPAPARSIMSTNTASSSNGGVPPRHYLPKKLVMPTPLQQQPIAPSNSQNVPSVGGGGPGPYPNPVVLGSGYQGPPKPDAATTVRRAVSASVPGSQKRAQEIPISQGKNLLRKKAGMSTVVASTNVVSAPGSGTAVGGAHIPSSNASAALFASKVTVQHDGGFIGGRVSRIRRRIRRKGRRKRKKGEGEAEREGTGEGEEGE</sequence>
<feature type="compositionally biased region" description="Low complexity" evidence="1">
    <location>
        <begin position="541"/>
        <end position="566"/>
    </location>
</feature>
<proteinExistence type="predicted"/>
<feature type="compositionally biased region" description="Polar residues" evidence="1">
    <location>
        <begin position="326"/>
        <end position="335"/>
    </location>
</feature>
<feature type="compositionally biased region" description="Polar residues" evidence="1">
    <location>
        <begin position="581"/>
        <end position="592"/>
    </location>
</feature>
<comment type="caution">
    <text evidence="2">The sequence shown here is derived from an EMBL/GenBank/DDBJ whole genome shotgun (WGS) entry which is preliminary data.</text>
</comment>
<organism evidence="2 3">
    <name type="scientific">Meripilus lineatus</name>
    <dbReference type="NCBI Taxonomy" id="2056292"/>
    <lineage>
        <taxon>Eukaryota</taxon>
        <taxon>Fungi</taxon>
        <taxon>Dikarya</taxon>
        <taxon>Basidiomycota</taxon>
        <taxon>Agaricomycotina</taxon>
        <taxon>Agaricomycetes</taxon>
        <taxon>Polyporales</taxon>
        <taxon>Meripilaceae</taxon>
        <taxon>Meripilus</taxon>
    </lineage>
</organism>
<feature type="region of interest" description="Disordered" evidence="1">
    <location>
        <begin position="305"/>
        <end position="344"/>
    </location>
</feature>
<accession>A0AAD5UPB7</accession>
<protein>
    <submittedName>
        <fullName evidence="2">Uncharacterized protein</fullName>
    </submittedName>
</protein>
<evidence type="ECO:0000313" key="2">
    <source>
        <dbReference type="EMBL" id="KAJ3473718.1"/>
    </source>
</evidence>
<dbReference type="EMBL" id="JANAWD010001281">
    <property type="protein sequence ID" value="KAJ3473718.1"/>
    <property type="molecule type" value="Genomic_DNA"/>
</dbReference>
<feature type="compositionally biased region" description="Low complexity" evidence="1">
    <location>
        <begin position="234"/>
        <end position="254"/>
    </location>
</feature>
<feature type="compositionally biased region" description="Polar residues" evidence="1">
    <location>
        <begin position="452"/>
        <end position="461"/>
    </location>
</feature>
<feature type="compositionally biased region" description="Polar residues" evidence="1">
    <location>
        <begin position="399"/>
        <end position="411"/>
    </location>
</feature>
<reference evidence="2" key="1">
    <citation type="submission" date="2022-07" db="EMBL/GenBank/DDBJ databases">
        <title>Genome Sequence of Physisporinus lineatus.</title>
        <authorList>
            <person name="Buettner E."/>
        </authorList>
    </citation>
    <scope>NUCLEOTIDE SEQUENCE</scope>
    <source>
        <strain evidence="2">VT162</strain>
    </source>
</reference>
<feature type="region of interest" description="Disordered" evidence="1">
    <location>
        <begin position="744"/>
        <end position="774"/>
    </location>
</feature>
<evidence type="ECO:0000313" key="3">
    <source>
        <dbReference type="Proteomes" id="UP001212997"/>
    </source>
</evidence>
<feature type="compositionally biased region" description="Low complexity" evidence="1">
    <location>
        <begin position="143"/>
        <end position="156"/>
    </location>
</feature>
<feature type="region of interest" description="Disordered" evidence="1">
    <location>
        <begin position="141"/>
        <end position="273"/>
    </location>
</feature>
<feature type="compositionally biased region" description="Basic and acidic residues" evidence="1">
    <location>
        <begin position="305"/>
        <end position="323"/>
    </location>
</feature>
<feature type="region of interest" description="Disordered" evidence="1">
    <location>
        <begin position="366"/>
        <end position="679"/>
    </location>
</feature>
<dbReference type="Proteomes" id="UP001212997">
    <property type="component" value="Unassembled WGS sequence"/>
</dbReference>
<evidence type="ECO:0000256" key="1">
    <source>
        <dbReference type="SAM" id="MobiDB-lite"/>
    </source>
</evidence>
<dbReference type="AlphaFoldDB" id="A0AAD5UPB7"/>
<keyword evidence="3" id="KW-1185">Reference proteome</keyword>
<name>A0AAD5UPB7_9APHY</name>
<feature type="region of interest" description="Disordered" evidence="1">
    <location>
        <begin position="71"/>
        <end position="102"/>
    </location>
</feature>
<feature type="compositionally biased region" description="Pro residues" evidence="1">
    <location>
        <begin position="224"/>
        <end position="233"/>
    </location>
</feature>
<feature type="region of interest" description="Disordered" evidence="1">
    <location>
        <begin position="1"/>
        <end position="55"/>
    </location>
</feature>
<feature type="compositionally biased region" description="Polar residues" evidence="1">
    <location>
        <begin position="162"/>
        <end position="186"/>
    </location>
</feature>
<feature type="compositionally biased region" description="Polar residues" evidence="1">
    <location>
        <begin position="524"/>
        <end position="534"/>
    </location>
</feature>
<gene>
    <name evidence="2" type="ORF">NLI96_g12858</name>
</gene>